<dbReference type="Pfam" id="PF13413">
    <property type="entry name" value="HTH_25"/>
    <property type="match status" value="1"/>
</dbReference>
<feature type="compositionally biased region" description="Low complexity" evidence="1">
    <location>
        <begin position="398"/>
        <end position="426"/>
    </location>
</feature>
<organism evidence="4 5">
    <name type="scientific">Candidatus Anaerobiospirillum pullicola</name>
    <dbReference type="NCBI Taxonomy" id="2838451"/>
    <lineage>
        <taxon>Bacteria</taxon>
        <taxon>Pseudomonadati</taxon>
        <taxon>Pseudomonadota</taxon>
        <taxon>Gammaproteobacteria</taxon>
        <taxon>Aeromonadales</taxon>
        <taxon>Succinivibrionaceae</taxon>
        <taxon>Anaerobiospirillum</taxon>
    </lineage>
</organism>
<dbReference type="CDD" id="cd00093">
    <property type="entry name" value="HTH_XRE"/>
    <property type="match status" value="1"/>
</dbReference>
<feature type="region of interest" description="Disordered" evidence="1">
    <location>
        <begin position="1"/>
        <end position="56"/>
    </location>
</feature>
<feature type="transmembrane region" description="Helical" evidence="2">
    <location>
        <begin position="200"/>
        <end position="218"/>
    </location>
</feature>
<dbReference type="InterPro" id="IPR001387">
    <property type="entry name" value="Cro/C1-type_HTH"/>
</dbReference>
<dbReference type="PANTHER" id="PTHR34475">
    <property type="match status" value="1"/>
</dbReference>
<dbReference type="InterPro" id="IPR050400">
    <property type="entry name" value="Bact_Cytoskel_RodZ"/>
</dbReference>
<dbReference type="AlphaFoldDB" id="A0A948WZA5"/>
<protein>
    <submittedName>
        <fullName evidence="4">DUF4115 domain-containing protein</fullName>
    </submittedName>
</protein>
<dbReference type="PANTHER" id="PTHR34475:SF1">
    <property type="entry name" value="CYTOSKELETON PROTEIN RODZ"/>
    <property type="match status" value="1"/>
</dbReference>
<keyword evidence="2" id="KW-0472">Membrane</keyword>
<dbReference type="Pfam" id="PF13464">
    <property type="entry name" value="RodZ_C"/>
    <property type="match status" value="1"/>
</dbReference>
<dbReference type="Proteomes" id="UP000733611">
    <property type="component" value="Unassembled WGS sequence"/>
</dbReference>
<feature type="region of interest" description="Disordered" evidence="1">
    <location>
        <begin position="398"/>
        <end position="431"/>
    </location>
</feature>
<dbReference type="Gene3D" id="1.10.260.40">
    <property type="entry name" value="lambda repressor-like DNA-binding domains"/>
    <property type="match status" value="1"/>
</dbReference>
<name>A0A948WZA5_9GAMM</name>
<reference evidence="4" key="2">
    <citation type="submission" date="2021-04" db="EMBL/GenBank/DDBJ databases">
        <authorList>
            <person name="Gilroy R."/>
        </authorList>
    </citation>
    <scope>NUCLEOTIDE SEQUENCE</scope>
    <source>
        <strain evidence="4">378</strain>
    </source>
</reference>
<gene>
    <name evidence="4" type="ORF">H9847_03530</name>
</gene>
<comment type="caution">
    <text evidence="4">The sequence shown here is derived from an EMBL/GenBank/DDBJ whole genome shotgun (WGS) entry which is preliminary data.</text>
</comment>
<reference evidence="4" key="1">
    <citation type="journal article" date="2021" name="PeerJ">
        <title>Extensive microbial diversity within the chicken gut microbiome revealed by metagenomics and culture.</title>
        <authorList>
            <person name="Gilroy R."/>
            <person name="Ravi A."/>
            <person name="Getino M."/>
            <person name="Pursley I."/>
            <person name="Horton D.L."/>
            <person name="Alikhan N.F."/>
            <person name="Baker D."/>
            <person name="Gharbi K."/>
            <person name="Hall N."/>
            <person name="Watson M."/>
            <person name="Adriaenssens E.M."/>
            <person name="Foster-Nyarko E."/>
            <person name="Jarju S."/>
            <person name="Secka A."/>
            <person name="Antonio M."/>
            <person name="Oren A."/>
            <person name="Chaudhuri R.R."/>
            <person name="La Ragione R."/>
            <person name="Hildebrand F."/>
            <person name="Pallen M.J."/>
        </authorList>
    </citation>
    <scope>NUCLEOTIDE SEQUENCE</scope>
    <source>
        <strain evidence="4">378</strain>
    </source>
</reference>
<keyword evidence="2" id="KW-1133">Transmembrane helix</keyword>
<dbReference type="InterPro" id="IPR025194">
    <property type="entry name" value="RodZ-like_C"/>
</dbReference>
<feature type="compositionally biased region" description="Low complexity" evidence="1">
    <location>
        <begin position="305"/>
        <end position="321"/>
    </location>
</feature>
<evidence type="ECO:0000256" key="2">
    <source>
        <dbReference type="SAM" id="Phobius"/>
    </source>
</evidence>
<evidence type="ECO:0000256" key="1">
    <source>
        <dbReference type="SAM" id="MobiDB-lite"/>
    </source>
</evidence>
<feature type="region of interest" description="Disordered" evidence="1">
    <location>
        <begin position="305"/>
        <end position="343"/>
    </location>
</feature>
<keyword evidence="2" id="KW-0812">Transmembrane</keyword>
<evidence type="ECO:0000313" key="4">
    <source>
        <dbReference type="EMBL" id="MBU3843929.1"/>
    </source>
</evidence>
<evidence type="ECO:0000313" key="5">
    <source>
        <dbReference type="Proteomes" id="UP000733611"/>
    </source>
</evidence>
<dbReference type="GO" id="GO:0003677">
    <property type="term" value="F:DNA binding"/>
    <property type="evidence" value="ECO:0007669"/>
    <property type="project" value="InterPro"/>
</dbReference>
<dbReference type="EMBL" id="JAHLFE010000066">
    <property type="protein sequence ID" value="MBU3843929.1"/>
    <property type="molecule type" value="Genomic_DNA"/>
</dbReference>
<dbReference type="SUPFAM" id="SSF47413">
    <property type="entry name" value="lambda repressor-like DNA-binding domains"/>
    <property type="match status" value="1"/>
</dbReference>
<feature type="domain" description="Cytoskeleton protein RodZ-like C-terminal" evidence="3">
    <location>
        <begin position="453"/>
        <end position="515"/>
    </location>
</feature>
<dbReference type="InterPro" id="IPR010982">
    <property type="entry name" value="Lambda_DNA-bd_dom_sf"/>
</dbReference>
<sequence length="525" mass="55835">MTAAQNLASELERDQNQAALHPQDDATSSPDAAVDPSAATAAAAGDTATHADAAEAYPQEGAAAVAQAQQAVSATEQDDLSQFTENPYVSPVRTMDQDLDQLHSIGEILRYHRQRAGLSLQDVACKLRARPTTIDDIERDRLVNQTSADFALNMISRYSILLGLNFEEMSEIYLRQVGEQVVIEQKKNKKKATDRHMSRNWFIVVLIIVMAFVAYLVLGGDNNENPDMEQKEQELQTLVKNGSEQLAPLDTSMPLISADSANANSANAASGEAAVILEEPSNEQAPQVQVVDENTAKAEAQARALAQDAQQAAAQQQQAEQTSPAPQDSLLLPHDPTTTTTTATTTTTNVVSAGQTLVDTPVSVDSTVSATSANGKSVEEQAREAALRLSAAESNAALGNVPAETATATATATEETAPETQAPAPELSSNLHNISSQVKVVNRDGLASLNRAVIQVKRDVALRVLDSSNRVLASGTYKAGDRVAVTGIPPIKVQLSDTDAVSVSYMGGSINMPKSQQVQFELPMR</sequence>
<proteinExistence type="predicted"/>
<feature type="compositionally biased region" description="Low complexity" evidence="1">
    <location>
        <begin position="25"/>
        <end position="56"/>
    </location>
</feature>
<evidence type="ECO:0000259" key="3">
    <source>
        <dbReference type="Pfam" id="PF13464"/>
    </source>
</evidence>
<accession>A0A948WZA5</accession>